<keyword evidence="1" id="KW-0175">Coiled coil</keyword>
<accession>A0A9P1IVN5</accession>
<feature type="coiled-coil region" evidence="1">
    <location>
        <begin position="3"/>
        <end position="58"/>
    </location>
</feature>
<dbReference type="AlphaFoldDB" id="A0A9P1IVN5"/>
<proteinExistence type="predicted"/>
<evidence type="ECO:0000313" key="3">
    <source>
        <dbReference type="Proteomes" id="UP001152747"/>
    </source>
</evidence>
<reference evidence="2" key="1">
    <citation type="submission" date="2022-11" db="EMBL/GenBank/DDBJ databases">
        <authorList>
            <person name="Kikuchi T."/>
        </authorList>
    </citation>
    <scope>NUCLEOTIDE SEQUENCE</scope>
    <source>
        <strain evidence="2">PS1010</strain>
    </source>
</reference>
<organism evidence="2 3">
    <name type="scientific">Caenorhabditis angaria</name>
    <dbReference type="NCBI Taxonomy" id="860376"/>
    <lineage>
        <taxon>Eukaryota</taxon>
        <taxon>Metazoa</taxon>
        <taxon>Ecdysozoa</taxon>
        <taxon>Nematoda</taxon>
        <taxon>Chromadorea</taxon>
        <taxon>Rhabditida</taxon>
        <taxon>Rhabditina</taxon>
        <taxon>Rhabditomorpha</taxon>
        <taxon>Rhabditoidea</taxon>
        <taxon>Rhabditidae</taxon>
        <taxon>Peloderinae</taxon>
        <taxon>Caenorhabditis</taxon>
    </lineage>
</organism>
<evidence type="ECO:0000256" key="1">
    <source>
        <dbReference type="SAM" id="Coils"/>
    </source>
</evidence>
<dbReference type="Proteomes" id="UP001152747">
    <property type="component" value="Unassembled WGS sequence"/>
</dbReference>
<evidence type="ECO:0000313" key="2">
    <source>
        <dbReference type="EMBL" id="CAI5450238.1"/>
    </source>
</evidence>
<keyword evidence="3" id="KW-1185">Reference proteome</keyword>
<sequence length="176" mass="21292">MWIFEEDSEIENLNELLENMSSDNDRLTIQCVEMKAQLKKERIQIRDLKFEIDRLQRTNRISIFCPKVRRIHQKYEKILRTDYDSLLPKIIANIDRLIQSQPESNEDLIMMVVKVLNFKKGIDEYLRKVNEDYWRIERNPCILMENLGNEEVEMFPSDEFMENIRKLMADNNFDII</sequence>
<comment type="caution">
    <text evidence="2">The sequence shown here is derived from an EMBL/GenBank/DDBJ whole genome shotgun (WGS) entry which is preliminary data.</text>
</comment>
<gene>
    <name evidence="2" type="ORF">CAMP_LOCUS12875</name>
</gene>
<protein>
    <submittedName>
        <fullName evidence="2">Uncharacterized protein</fullName>
    </submittedName>
</protein>
<dbReference type="EMBL" id="CANHGI010000005">
    <property type="protein sequence ID" value="CAI5450238.1"/>
    <property type="molecule type" value="Genomic_DNA"/>
</dbReference>
<name>A0A9P1IVN5_9PELO</name>